<evidence type="ECO:0000313" key="3">
    <source>
        <dbReference type="Proteomes" id="UP000199207"/>
    </source>
</evidence>
<feature type="region of interest" description="Disordered" evidence="1">
    <location>
        <begin position="1"/>
        <end position="50"/>
    </location>
</feature>
<reference evidence="2 3" key="1">
    <citation type="submission" date="2016-10" db="EMBL/GenBank/DDBJ databases">
        <authorList>
            <person name="de Groot N.N."/>
        </authorList>
    </citation>
    <scope>NUCLEOTIDE SEQUENCE [LARGE SCALE GENOMIC DNA]</scope>
    <source>
        <strain evidence="2 3">CGMCC 4.5739</strain>
    </source>
</reference>
<feature type="compositionally biased region" description="Pro residues" evidence="1">
    <location>
        <begin position="7"/>
        <end position="17"/>
    </location>
</feature>
<dbReference type="OrthoDB" id="508445at2"/>
<proteinExistence type="predicted"/>
<dbReference type="PANTHER" id="PTHR35040">
    <property type="match status" value="1"/>
</dbReference>
<gene>
    <name evidence="2" type="ORF">SAMN05421773_101498</name>
</gene>
<dbReference type="InterPro" id="IPR021986">
    <property type="entry name" value="Spherulin4"/>
</dbReference>
<accession>A0A1I1EWR4</accession>
<feature type="compositionally biased region" description="Low complexity" evidence="1">
    <location>
        <begin position="31"/>
        <end position="50"/>
    </location>
</feature>
<protein>
    <submittedName>
        <fullName evidence="2">Spherulation-specific family 4</fullName>
    </submittedName>
</protein>
<dbReference type="PANTHER" id="PTHR35040:SF9">
    <property type="entry name" value="4-LIKE CELL SURFACE PROTEIN, PUTATIVE (AFU_ORTHOLOGUE AFUA_4G14080)-RELATED"/>
    <property type="match status" value="1"/>
</dbReference>
<dbReference type="RefSeq" id="WP_093836909.1">
    <property type="nucleotide sequence ID" value="NZ_FOLM01000001.1"/>
</dbReference>
<dbReference type="EMBL" id="FOLM01000001">
    <property type="protein sequence ID" value="SFB91417.1"/>
    <property type="molecule type" value="Genomic_DNA"/>
</dbReference>
<dbReference type="STRING" id="910347.SAMN05421773_101498"/>
<name>A0A1I1EWR4_9ACTN</name>
<dbReference type="Pfam" id="PF12138">
    <property type="entry name" value="Spherulin4"/>
    <property type="match status" value="1"/>
</dbReference>
<organism evidence="2 3">
    <name type="scientific">Streptomyces aidingensis</name>
    <dbReference type="NCBI Taxonomy" id="910347"/>
    <lineage>
        <taxon>Bacteria</taxon>
        <taxon>Bacillati</taxon>
        <taxon>Actinomycetota</taxon>
        <taxon>Actinomycetes</taxon>
        <taxon>Kitasatosporales</taxon>
        <taxon>Streptomycetaceae</taxon>
        <taxon>Streptomyces</taxon>
    </lineage>
</organism>
<dbReference type="AlphaFoldDB" id="A0A1I1EWR4"/>
<evidence type="ECO:0000256" key="1">
    <source>
        <dbReference type="SAM" id="MobiDB-lite"/>
    </source>
</evidence>
<sequence length="299" mass="31649">MPDVRPDIPPWGPPPGRPAVLSRAAGGAGRAGAVPAGRAVPAAAPEPGGGRPRAVVVPGFGHPMLAPLEWAELVRPGLPLAWAVLGPSGAGGGPGGRADPFCRTAAARLRVSGRPVLGLLDLEFGARPYRELICAAHRYLQWYRVDGFLLDECPGDPEDLDRIAALVRTLTVLRPGALLVLGHDTGAAGRHPHPGYAEIPGVRQLVTFRGSWAQYRGYQAPEWTRRHPAARFCHLVHGVPERALDHALRVAGREGAGAVYVTDRCGRALPAGRGHTDPWASLPGYWDRFVSCVGTGVSE</sequence>
<keyword evidence="3" id="KW-1185">Reference proteome</keyword>
<evidence type="ECO:0000313" key="2">
    <source>
        <dbReference type="EMBL" id="SFB91417.1"/>
    </source>
</evidence>
<dbReference type="Proteomes" id="UP000199207">
    <property type="component" value="Unassembled WGS sequence"/>
</dbReference>